<gene>
    <name evidence="6" type="primary">gatC</name>
    <name evidence="7" type="ordered locus">Ccel_2435</name>
</gene>
<dbReference type="AlphaFoldDB" id="B8I600"/>
<proteinExistence type="inferred from homology"/>
<comment type="subunit">
    <text evidence="2 6">Heterotrimer of A, B and C subunits.</text>
</comment>
<keyword evidence="6" id="KW-0648">Protein biosynthesis</keyword>
<dbReference type="Proteomes" id="UP000001349">
    <property type="component" value="Chromosome"/>
</dbReference>
<comment type="similarity">
    <text evidence="1 6">Belongs to the GatC family.</text>
</comment>
<dbReference type="HOGENOM" id="CLU_105899_6_2_9"/>
<dbReference type="eggNOG" id="COG0721">
    <property type="taxonomic scope" value="Bacteria"/>
</dbReference>
<sequence>MTNSESNDYIKYMAELAKLSLDDSEIQSLAEDMRDIIGLMDTIKNIDTEQIDATEHISRVTNIMREDHPGDSLDAKQILSNSKKTMENCFAIPKMIE</sequence>
<dbReference type="PANTHER" id="PTHR15004">
    <property type="entry name" value="GLUTAMYL-TRNA(GLN) AMIDOTRANSFERASE SUBUNIT C, MITOCHONDRIAL"/>
    <property type="match status" value="1"/>
</dbReference>
<dbReference type="HAMAP" id="MF_00122">
    <property type="entry name" value="GatC"/>
    <property type="match status" value="1"/>
</dbReference>
<keyword evidence="6" id="KW-0067">ATP-binding</keyword>
<evidence type="ECO:0000313" key="8">
    <source>
        <dbReference type="Proteomes" id="UP000001349"/>
    </source>
</evidence>
<comment type="catalytic activity">
    <reaction evidence="5 6">
        <text>L-glutamyl-tRNA(Gln) + L-glutamine + ATP + H2O = L-glutaminyl-tRNA(Gln) + L-glutamate + ADP + phosphate + H(+)</text>
        <dbReference type="Rhea" id="RHEA:17521"/>
        <dbReference type="Rhea" id="RHEA-COMP:9681"/>
        <dbReference type="Rhea" id="RHEA-COMP:9684"/>
        <dbReference type="ChEBI" id="CHEBI:15377"/>
        <dbReference type="ChEBI" id="CHEBI:15378"/>
        <dbReference type="ChEBI" id="CHEBI:29985"/>
        <dbReference type="ChEBI" id="CHEBI:30616"/>
        <dbReference type="ChEBI" id="CHEBI:43474"/>
        <dbReference type="ChEBI" id="CHEBI:58359"/>
        <dbReference type="ChEBI" id="CHEBI:78520"/>
        <dbReference type="ChEBI" id="CHEBI:78521"/>
        <dbReference type="ChEBI" id="CHEBI:456216"/>
    </reaction>
</comment>
<dbReference type="GO" id="GO:0070681">
    <property type="term" value="P:glutaminyl-tRNAGln biosynthesis via transamidation"/>
    <property type="evidence" value="ECO:0007669"/>
    <property type="project" value="TreeGrafter"/>
</dbReference>
<reference evidence="7 8" key="1">
    <citation type="submission" date="2009-01" db="EMBL/GenBank/DDBJ databases">
        <title>Complete sequence of Clostridium cellulolyticum H10.</title>
        <authorList>
            <consortium name="US DOE Joint Genome Institute"/>
            <person name="Lucas S."/>
            <person name="Copeland A."/>
            <person name="Lapidus A."/>
            <person name="Glavina del Rio T."/>
            <person name="Dalin E."/>
            <person name="Tice H."/>
            <person name="Bruce D."/>
            <person name="Goodwin L."/>
            <person name="Pitluck S."/>
            <person name="Chertkov O."/>
            <person name="Saunders E."/>
            <person name="Brettin T."/>
            <person name="Detter J.C."/>
            <person name="Han C."/>
            <person name="Larimer F."/>
            <person name="Land M."/>
            <person name="Hauser L."/>
            <person name="Kyrpides N."/>
            <person name="Ivanova N."/>
            <person name="Zhou J."/>
            <person name="Richardson P."/>
        </authorList>
    </citation>
    <scope>NUCLEOTIDE SEQUENCE [LARGE SCALE GENOMIC DNA]</scope>
    <source>
        <strain evidence="8">ATCC 35319 / DSM 5812 / JCM 6584 / H10</strain>
    </source>
</reference>
<keyword evidence="7" id="KW-0808">Transferase</keyword>
<dbReference type="GO" id="GO:0005524">
    <property type="term" value="F:ATP binding"/>
    <property type="evidence" value="ECO:0007669"/>
    <property type="project" value="UniProtKB-KW"/>
</dbReference>
<comment type="function">
    <text evidence="3 6">Allows the formation of correctly charged Asn-tRNA(Asn) or Gln-tRNA(Gln) through the transamidation of misacylated Asp-tRNA(Asn) or Glu-tRNA(Gln) in organisms which lack either or both of asparaginyl-tRNA or glutaminyl-tRNA synthetases. The reaction takes place in the presence of glutamine and ATP through an activated phospho-Asp-tRNA(Asn) or phospho-Glu-tRNA(Gln).</text>
</comment>
<dbReference type="STRING" id="394503.Ccel_2435"/>
<evidence type="ECO:0000256" key="2">
    <source>
        <dbReference type="ARBA" id="ARBA00011123"/>
    </source>
</evidence>
<dbReference type="InterPro" id="IPR003837">
    <property type="entry name" value="GatC"/>
</dbReference>
<dbReference type="RefSeq" id="WP_015925854.1">
    <property type="nucleotide sequence ID" value="NC_011898.1"/>
</dbReference>
<dbReference type="GO" id="GO:0050566">
    <property type="term" value="F:asparaginyl-tRNA synthase (glutamine-hydrolyzing) activity"/>
    <property type="evidence" value="ECO:0007669"/>
    <property type="project" value="RHEA"/>
</dbReference>
<dbReference type="EC" id="6.3.5.-" evidence="6"/>
<dbReference type="OrthoDB" id="9813938at2"/>
<keyword evidence="6" id="KW-0436">Ligase</keyword>
<dbReference type="GO" id="GO:0006412">
    <property type="term" value="P:translation"/>
    <property type="evidence" value="ECO:0007669"/>
    <property type="project" value="UniProtKB-UniRule"/>
</dbReference>
<dbReference type="GO" id="GO:0050567">
    <property type="term" value="F:glutaminyl-tRNA synthase (glutamine-hydrolyzing) activity"/>
    <property type="evidence" value="ECO:0007669"/>
    <property type="project" value="UniProtKB-UniRule"/>
</dbReference>
<evidence type="ECO:0000256" key="5">
    <source>
        <dbReference type="ARBA" id="ARBA00047913"/>
    </source>
</evidence>
<dbReference type="NCBIfam" id="TIGR00135">
    <property type="entry name" value="gatC"/>
    <property type="match status" value="1"/>
</dbReference>
<evidence type="ECO:0000256" key="4">
    <source>
        <dbReference type="ARBA" id="ARBA00047380"/>
    </source>
</evidence>
<dbReference type="PANTHER" id="PTHR15004:SF0">
    <property type="entry name" value="GLUTAMYL-TRNA(GLN) AMIDOTRANSFERASE SUBUNIT C, MITOCHONDRIAL"/>
    <property type="match status" value="1"/>
</dbReference>
<keyword evidence="6" id="KW-0547">Nucleotide-binding</keyword>
<dbReference type="KEGG" id="cce:Ccel_2435"/>
<name>B8I600_RUMCH</name>
<dbReference type="InterPro" id="IPR036113">
    <property type="entry name" value="Asp/Glu-ADT_sf_sub_c"/>
</dbReference>
<keyword evidence="8" id="KW-1185">Reference proteome</keyword>
<evidence type="ECO:0000313" key="7">
    <source>
        <dbReference type="EMBL" id="ACL76765.1"/>
    </source>
</evidence>
<dbReference type="Pfam" id="PF02686">
    <property type="entry name" value="GatC"/>
    <property type="match status" value="1"/>
</dbReference>
<evidence type="ECO:0000256" key="3">
    <source>
        <dbReference type="ARBA" id="ARBA00024799"/>
    </source>
</evidence>
<dbReference type="GO" id="GO:0016740">
    <property type="term" value="F:transferase activity"/>
    <property type="evidence" value="ECO:0007669"/>
    <property type="project" value="UniProtKB-KW"/>
</dbReference>
<dbReference type="GO" id="GO:0006450">
    <property type="term" value="P:regulation of translational fidelity"/>
    <property type="evidence" value="ECO:0007669"/>
    <property type="project" value="InterPro"/>
</dbReference>
<dbReference type="Gene3D" id="1.10.20.60">
    <property type="entry name" value="Glu-tRNAGln amidotransferase C subunit, N-terminal domain"/>
    <property type="match status" value="1"/>
</dbReference>
<protein>
    <recommendedName>
        <fullName evidence="6">Aspartyl/glutamyl-tRNA(Asn/Gln) amidotransferase subunit C</fullName>
        <shortName evidence="6">Asp/Glu-ADT subunit C</shortName>
        <ecNumber evidence="6">6.3.5.-</ecNumber>
    </recommendedName>
</protein>
<dbReference type="EMBL" id="CP001348">
    <property type="protein sequence ID" value="ACL76765.1"/>
    <property type="molecule type" value="Genomic_DNA"/>
</dbReference>
<evidence type="ECO:0000256" key="1">
    <source>
        <dbReference type="ARBA" id="ARBA00010757"/>
    </source>
</evidence>
<organism evidence="7 8">
    <name type="scientific">Ruminiclostridium cellulolyticum (strain ATCC 35319 / DSM 5812 / JCM 6584 / H10)</name>
    <name type="common">Clostridium cellulolyticum</name>
    <dbReference type="NCBI Taxonomy" id="394503"/>
    <lineage>
        <taxon>Bacteria</taxon>
        <taxon>Bacillati</taxon>
        <taxon>Bacillota</taxon>
        <taxon>Clostridia</taxon>
        <taxon>Eubacteriales</taxon>
        <taxon>Oscillospiraceae</taxon>
        <taxon>Ruminiclostridium</taxon>
    </lineage>
</organism>
<comment type="catalytic activity">
    <reaction evidence="4 6">
        <text>L-aspartyl-tRNA(Asn) + L-glutamine + ATP + H2O = L-asparaginyl-tRNA(Asn) + L-glutamate + ADP + phosphate + 2 H(+)</text>
        <dbReference type="Rhea" id="RHEA:14513"/>
        <dbReference type="Rhea" id="RHEA-COMP:9674"/>
        <dbReference type="Rhea" id="RHEA-COMP:9677"/>
        <dbReference type="ChEBI" id="CHEBI:15377"/>
        <dbReference type="ChEBI" id="CHEBI:15378"/>
        <dbReference type="ChEBI" id="CHEBI:29985"/>
        <dbReference type="ChEBI" id="CHEBI:30616"/>
        <dbReference type="ChEBI" id="CHEBI:43474"/>
        <dbReference type="ChEBI" id="CHEBI:58359"/>
        <dbReference type="ChEBI" id="CHEBI:78515"/>
        <dbReference type="ChEBI" id="CHEBI:78516"/>
        <dbReference type="ChEBI" id="CHEBI:456216"/>
    </reaction>
</comment>
<dbReference type="SUPFAM" id="SSF141000">
    <property type="entry name" value="Glu-tRNAGln amidotransferase C subunit"/>
    <property type="match status" value="1"/>
</dbReference>
<evidence type="ECO:0000256" key="6">
    <source>
        <dbReference type="HAMAP-Rule" id="MF_00122"/>
    </source>
</evidence>
<accession>B8I600</accession>